<evidence type="ECO:0000256" key="4">
    <source>
        <dbReference type="PROSITE-ProRule" id="PRU00433"/>
    </source>
</evidence>
<sequence length="1096" mass="122848">MNRRFATLLANAAKHFPPVFLEVLAAGREPSGSSSLPQHRRARALPLKNASQRCLLAWLCCCGMSVAQENATDGDIDFASQVRPILSDACFACHGPDEESREADLRLDDPDSAGAVIEPGDAAASELYARLVETDPELKMPPPESGKQLDASQIDVLKRWIDQGAEFEKHWAFVAPTRPEIPTVQQGDWVKNPIDAFVARKLESEGLSPAPAADHRTLIRRLSLDLTGLPPEPDFVATWNKRLQANGETAYQNLVSRLLQSSHYGEHWGRLWLDAARYADSDGYEKDKPRQAWFYRDWVVDSFNDDRPYDDFIVRQIAGDLLPDATQADHVATGFLRNSMVNEEGGADPEQFRMEAMFDRMDAIGKSILGLTIQCAQCHTHKYDPIEHHEYYGMFAFLNNTHDAILPVYTDGELERRHQVLRQIEEQERLIKQALPDWRERMHRWAKEVASRHQPNWTTTELSFLDTALSGSKFQPQGDGSYLCQSYAPTNFKPQGTGSYHGQRLTGMQLELLTHPNLPRGGPGRSIDGTWALSELAAEVALSGTPEQSTRIHFSRAVADRSPAVAELKPRYDNKKNQKRITGGIDFAIDGDEKTAWTNEVDTPQSNVSQTAWFEFDQPIDIPDGQHAIVTVHLAQRHGGWNSDDNQTFNIGRFRVSLTGDTIPEFDPLPQAVAALIQQPADQWTPAEEATVFAHWRTTVAEAQPHNEAIEQAWQSHPRGTTQLALSRRDRPRTTSLLARGDFLSPVEEVQPHVPAFLHQLKTDNAPSVTEPQRLQFARWLASDDSPTTARSIVNRIWQAYFGIGLVETSDDLGTQSAPPSHPELMDFLAVELIENDWSLKHLHRLIVGSATYRQSSHLTPELARRDPYNRLLARGARFRVPAETVRDITLAASGLLNRSLGGPSVYPPAPEFLFTPPVSYGPKVWEVAQDDGRYRRALYTFRFRSVPYPMLENFDAVPGNLSCVRRSTSNTPMQALTSLNEPMFLECSIALAAKTIREGGADEDAGAEATASDRRRIRFAFRRCVGRLPSDEEQRVLTDYLVRQRERMDSNELSAKTILSSGPLLDLGDLDATELAAWSLVCRVMLNLDETITRE</sequence>
<dbReference type="KEGG" id="snep:Enr13x_60560"/>
<keyword evidence="2 4" id="KW-0479">Metal-binding</keyword>
<dbReference type="GO" id="GO:0009055">
    <property type="term" value="F:electron transfer activity"/>
    <property type="evidence" value="ECO:0007669"/>
    <property type="project" value="InterPro"/>
</dbReference>
<dbReference type="Proteomes" id="UP000319004">
    <property type="component" value="Chromosome"/>
</dbReference>
<keyword evidence="3 4" id="KW-0408">Iron</keyword>
<organism evidence="6 7">
    <name type="scientific">Stieleria neptunia</name>
    <dbReference type="NCBI Taxonomy" id="2527979"/>
    <lineage>
        <taxon>Bacteria</taxon>
        <taxon>Pseudomonadati</taxon>
        <taxon>Planctomycetota</taxon>
        <taxon>Planctomycetia</taxon>
        <taxon>Pirellulales</taxon>
        <taxon>Pirellulaceae</taxon>
        <taxon>Stieleria</taxon>
    </lineage>
</organism>
<keyword evidence="7" id="KW-1185">Reference proteome</keyword>
<evidence type="ECO:0000313" key="7">
    <source>
        <dbReference type="Proteomes" id="UP000319004"/>
    </source>
</evidence>
<dbReference type="InterPro" id="IPR011444">
    <property type="entry name" value="DUF1549"/>
</dbReference>
<evidence type="ECO:0000256" key="1">
    <source>
        <dbReference type="ARBA" id="ARBA00022617"/>
    </source>
</evidence>
<reference evidence="6 7" key="1">
    <citation type="submission" date="2019-03" db="EMBL/GenBank/DDBJ databases">
        <title>Deep-cultivation of Planctomycetes and their phenomic and genomic characterization uncovers novel biology.</title>
        <authorList>
            <person name="Wiegand S."/>
            <person name="Jogler M."/>
            <person name="Boedeker C."/>
            <person name="Pinto D."/>
            <person name="Vollmers J."/>
            <person name="Rivas-Marin E."/>
            <person name="Kohn T."/>
            <person name="Peeters S.H."/>
            <person name="Heuer A."/>
            <person name="Rast P."/>
            <person name="Oberbeckmann S."/>
            <person name="Bunk B."/>
            <person name="Jeske O."/>
            <person name="Meyerdierks A."/>
            <person name="Storesund J.E."/>
            <person name="Kallscheuer N."/>
            <person name="Luecker S."/>
            <person name="Lage O.M."/>
            <person name="Pohl T."/>
            <person name="Merkel B.J."/>
            <person name="Hornburger P."/>
            <person name="Mueller R.-W."/>
            <person name="Bruemmer F."/>
            <person name="Labrenz M."/>
            <person name="Spormann A.M."/>
            <person name="Op den Camp H."/>
            <person name="Overmann J."/>
            <person name="Amann R."/>
            <person name="Jetten M.S.M."/>
            <person name="Mascher T."/>
            <person name="Medema M.H."/>
            <person name="Devos D.P."/>
            <person name="Kaster A.-K."/>
            <person name="Ovreas L."/>
            <person name="Rohde M."/>
            <person name="Galperin M.Y."/>
            <person name="Jogler C."/>
        </authorList>
    </citation>
    <scope>NUCLEOTIDE SEQUENCE [LARGE SCALE GENOMIC DNA]</scope>
    <source>
        <strain evidence="6 7">Enr13</strain>
    </source>
</reference>
<dbReference type="EMBL" id="CP037423">
    <property type="protein sequence ID" value="QDV46152.1"/>
    <property type="molecule type" value="Genomic_DNA"/>
</dbReference>
<dbReference type="InterPro" id="IPR011429">
    <property type="entry name" value="Cyt_c_Planctomycete-type"/>
</dbReference>
<proteinExistence type="predicted"/>
<dbReference type="Pfam" id="PF07587">
    <property type="entry name" value="PSD1"/>
    <property type="match status" value="1"/>
</dbReference>
<evidence type="ECO:0000256" key="2">
    <source>
        <dbReference type="ARBA" id="ARBA00022723"/>
    </source>
</evidence>
<dbReference type="GO" id="GO:0020037">
    <property type="term" value="F:heme binding"/>
    <property type="evidence" value="ECO:0007669"/>
    <property type="project" value="InterPro"/>
</dbReference>
<dbReference type="InterPro" id="IPR036909">
    <property type="entry name" value="Cyt_c-like_dom_sf"/>
</dbReference>
<protein>
    <submittedName>
        <fullName evidence="6">Planctomycete cytochrome C</fullName>
    </submittedName>
</protein>
<dbReference type="AlphaFoldDB" id="A0A518HZ80"/>
<dbReference type="PANTHER" id="PTHR35889:SF3">
    <property type="entry name" value="F-BOX DOMAIN-CONTAINING PROTEIN"/>
    <property type="match status" value="1"/>
</dbReference>
<evidence type="ECO:0000259" key="5">
    <source>
        <dbReference type="PROSITE" id="PS51007"/>
    </source>
</evidence>
<dbReference type="InterPro" id="IPR022655">
    <property type="entry name" value="DUF1553"/>
</dbReference>
<dbReference type="Pfam" id="PF07635">
    <property type="entry name" value="PSCyt1"/>
    <property type="match status" value="1"/>
</dbReference>
<gene>
    <name evidence="6" type="ORF">Enr13x_60560</name>
</gene>
<keyword evidence="1 4" id="KW-0349">Heme</keyword>
<dbReference type="GO" id="GO:0046872">
    <property type="term" value="F:metal ion binding"/>
    <property type="evidence" value="ECO:0007669"/>
    <property type="project" value="UniProtKB-KW"/>
</dbReference>
<accession>A0A518HZ80</accession>
<name>A0A518HZ80_9BACT</name>
<dbReference type="PANTHER" id="PTHR35889">
    <property type="entry name" value="CYCLOINULO-OLIGOSACCHARIDE FRUCTANOTRANSFERASE-RELATED"/>
    <property type="match status" value="1"/>
</dbReference>
<dbReference type="PROSITE" id="PS51007">
    <property type="entry name" value="CYTC"/>
    <property type="match status" value="1"/>
</dbReference>
<dbReference type="Pfam" id="PF07583">
    <property type="entry name" value="PSCyt2"/>
    <property type="match status" value="1"/>
</dbReference>
<dbReference type="SUPFAM" id="SSF46626">
    <property type="entry name" value="Cytochrome c"/>
    <property type="match status" value="1"/>
</dbReference>
<evidence type="ECO:0000313" key="6">
    <source>
        <dbReference type="EMBL" id="QDV46152.1"/>
    </source>
</evidence>
<dbReference type="InterPro" id="IPR009056">
    <property type="entry name" value="Cyt_c-like_dom"/>
</dbReference>
<feature type="domain" description="Cytochrome c" evidence="5">
    <location>
        <begin position="69"/>
        <end position="205"/>
    </location>
</feature>
<evidence type="ECO:0000256" key="3">
    <source>
        <dbReference type="ARBA" id="ARBA00023004"/>
    </source>
</evidence>